<comment type="caution">
    <text evidence="1">The sequence shown here is derived from an EMBL/GenBank/DDBJ whole genome shotgun (WGS) entry which is preliminary data.</text>
</comment>
<proteinExistence type="predicted"/>
<evidence type="ECO:0000313" key="2">
    <source>
        <dbReference type="Proteomes" id="UP000652761"/>
    </source>
</evidence>
<dbReference type="AlphaFoldDB" id="A0A843TD41"/>
<evidence type="ECO:0000313" key="1">
    <source>
        <dbReference type="EMBL" id="MQL70282.1"/>
    </source>
</evidence>
<protein>
    <submittedName>
        <fullName evidence="1">Uncharacterized protein</fullName>
    </submittedName>
</protein>
<accession>A0A843TD41</accession>
<gene>
    <name evidence="1" type="ORF">Taro_002596</name>
</gene>
<reference evidence="1" key="1">
    <citation type="submission" date="2017-07" db="EMBL/GenBank/DDBJ databases">
        <title>Taro Niue Genome Assembly and Annotation.</title>
        <authorList>
            <person name="Atibalentja N."/>
            <person name="Keating K."/>
            <person name="Fields C.J."/>
        </authorList>
    </citation>
    <scope>NUCLEOTIDE SEQUENCE</scope>
    <source>
        <strain evidence="1">Niue_2</strain>
        <tissue evidence="1">Leaf</tissue>
    </source>
</reference>
<keyword evidence="2" id="KW-1185">Reference proteome</keyword>
<dbReference type="EMBL" id="NMUH01000062">
    <property type="protein sequence ID" value="MQL70282.1"/>
    <property type="molecule type" value="Genomic_DNA"/>
</dbReference>
<feature type="non-terminal residue" evidence="1">
    <location>
        <position position="1"/>
    </location>
</feature>
<name>A0A843TD41_COLES</name>
<organism evidence="1 2">
    <name type="scientific">Colocasia esculenta</name>
    <name type="common">Wild taro</name>
    <name type="synonym">Arum esculentum</name>
    <dbReference type="NCBI Taxonomy" id="4460"/>
    <lineage>
        <taxon>Eukaryota</taxon>
        <taxon>Viridiplantae</taxon>
        <taxon>Streptophyta</taxon>
        <taxon>Embryophyta</taxon>
        <taxon>Tracheophyta</taxon>
        <taxon>Spermatophyta</taxon>
        <taxon>Magnoliopsida</taxon>
        <taxon>Liliopsida</taxon>
        <taxon>Araceae</taxon>
        <taxon>Aroideae</taxon>
        <taxon>Colocasieae</taxon>
        <taxon>Colocasia</taxon>
    </lineage>
</organism>
<dbReference type="Proteomes" id="UP000652761">
    <property type="component" value="Unassembled WGS sequence"/>
</dbReference>
<sequence length="66" mass="7120">SAEQSFPKLCSTRGGVAAGDLAFRRGSRRALDVRTLHGAGETSCRSRRWFSDPEKAVVLAVATISR</sequence>